<evidence type="ECO:0000256" key="1">
    <source>
        <dbReference type="SAM" id="SignalP"/>
    </source>
</evidence>
<dbReference type="InterPro" id="IPR011460">
    <property type="entry name" value="Lcl_C"/>
</dbReference>
<evidence type="ECO:0000259" key="2">
    <source>
        <dbReference type="Pfam" id="PF07603"/>
    </source>
</evidence>
<comment type="caution">
    <text evidence="3">The sequence shown here is derived from an EMBL/GenBank/DDBJ whole genome shotgun (WGS) entry which is preliminary data.</text>
</comment>
<accession>A0A2M8WM44</accession>
<keyword evidence="1" id="KW-0732">Signal</keyword>
<dbReference type="Pfam" id="PF07603">
    <property type="entry name" value="Lcl_C"/>
    <property type="match status" value="2"/>
</dbReference>
<name>A0A2M8WM44_9RHOB</name>
<feature type="chain" id="PRO_5014928875" evidence="1">
    <location>
        <begin position="31"/>
        <end position="452"/>
    </location>
</feature>
<feature type="domain" description="Lcl C-terminal" evidence="2">
    <location>
        <begin position="243"/>
        <end position="347"/>
    </location>
</feature>
<feature type="domain" description="Lcl C-terminal" evidence="2">
    <location>
        <begin position="100"/>
        <end position="228"/>
    </location>
</feature>
<evidence type="ECO:0000313" key="3">
    <source>
        <dbReference type="EMBL" id="PJI92002.1"/>
    </source>
</evidence>
<dbReference type="PANTHER" id="PTHR35812:SF1">
    <property type="entry name" value="LIPOPROTEIN"/>
    <property type="match status" value="1"/>
</dbReference>
<reference evidence="3 4" key="1">
    <citation type="submission" date="2017-11" db="EMBL/GenBank/DDBJ databases">
        <title>Genomic Encyclopedia of Archaeal and Bacterial Type Strains, Phase II (KMG-II): From Individual Species to Whole Genera.</title>
        <authorList>
            <person name="Goeker M."/>
        </authorList>
    </citation>
    <scope>NUCLEOTIDE SEQUENCE [LARGE SCALE GENOMIC DNA]</scope>
    <source>
        <strain evidence="3 4">DSM 29128</strain>
    </source>
</reference>
<dbReference type="EMBL" id="PGTY01000001">
    <property type="protein sequence ID" value="PJI92002.1"/>
    <property type="molecule type" value="Genomic_DNA"/>
</dbReference>
<proteinExistence type="predicted"/>
<feature type="signal peptide" evidence="1">
    <location>
        <begin position="1"/>
        <end position="30"/>
    </location>
</feature>
<protein>
    <submittedName>
        <fullName evidence="3">Uncharacterized protein DUF1566</fullName>
    </submittedName>
</protein>
<dbReference type="PANTHER" id="PTHR35812">
    <property type="entry name" value="LIPOPROTEIN"/>
    <property type="match status" value="1"/>
</dbReference>
<keyword evidence="4" id="KW-1185">Reference proteome</keyword>
<dbReference type="AlphaFoldDB" id="A0A2M8WM44"/>
<evidence type="ECO:0000313" key="4">
    <source>
        <dbReference type="Proteomes" id="UP000228531"/>
    </source>
</evidence>
<organism evidence="3 4">
    <name type="scientific">Yoonia maricola</name>
    <dbReference type="NCBI Taxonomy" id="420999"/>
    <lineage>
        <taxon>Bacteria</taxon>
        <taxon>Pseudomonadati</taxon>
        <taxon>Pseudomonadota</taxon>
        <taxon>Alphaproteobacteria</taxon>
        <taxon>Rhodobacterales</taxon>
        <taxon>Paracoccaceae</taxon>
        <taxon>Yoonia</taxon>
    </lineage>
</organism>
<dbReference type="Proteomes" id="UP000228531">
    <property type="component" value="Unassembled WGS sequence"/>
</dbReference>
<sequence length="452" mass="50116">MIESKLRIHFPALCALSMFLCALVPLSAQAEAQTQVETLQLRLAQISGDVQSTFDIPDSGQTRCYSNTDEIACPEEGDAFFGQDAQYSTNPMSFTDNGDGTITDNVTRLMWEQGINSGKLPLDGAVEYCENSMHAGYDDWRLPNIKELFSIDKFETGWPYADLENFILTSDTPDKSEQYWSNNYYLAGSNALVNRDDIAFGVNFISGHIKAYPAWSAGERAKYAKCVRGDEYGINRLEDNGDGTVSDLASGLMWQQADSNGMDWEDALAYCESADTAGYDDWRLPGIKELQILVDYSGYFPAIDPMFSFAEMINEGGTTDYGYYWSSTTHVGQDEYYAGWYVAFGMAVGKDGLESHGAGAVRYDQKYVGHPDAEEVDASARIHNFVRCTRSETADTALVERPDSGNGIPFVYDLALPTRTFGPSADLPGNSENPLPEEFEIEEPVIPLERIE</sequence>
<gene>
    <name evidence="3" type="ORF">BC777_0843</name>
</gene>